<dbReference type="EMBL" id="GBXM01009007">
    <property type="protein sequence ID" value="JAH99570.1"/>
    <property type="molecule type" value="Transcribed_RNA"/>
</dbReference>
<reference evidence="1" key="2">
    <citation type="journal article" date="2015" name="Fish Shellfish Immunol.">
        <title>Early steps in the European eel (Anguilla anguilla)-Vibrio vulnificus interaction in the gills: Role of the RtxA13 toxin.</title>
        <authorList>
            <person name="Callol A."/>
            <person name="Pajuelo D."/>
            <person name="Ebbesson L."/>
            <person name="Teles M."/>
            <person name="MacKenzie S."/>
            <person name="Amaro C."/>
        </authorList>
    </citation>
    <scope>NUCLEOTIDE SEQUENCE</scope>
</reference>
<sequence length="26" mass="3134">MGQYWETVVDQVAVKTRSLPQCRKFY</sequence>
<dbReference type="AlphaFoldDB" id="A0A0E9XCK2"/>
<proteinExistence type="predicted"/>
<name>A0A0E9XCK2_ANGAN</name>
<accession>A0A0E9XCK2</accession>
<organism evidence="1">
    <name type="scientific">Anguilla anguilla</name>
    <name type="common">European freshwater eel</name>
    <name type="synonym">Muraena anguilla</name>
    <dbReference type="NCBI Taxonomy" id="7936"/>
    <lineage>
        <taxon>Eukaryota</taxon>
        <taxon>Metazoa</taxon>
        <taxon>Chordata</taxon>
        <taxon>Craniata</taxon>
        <taxon>Vertebrata</taxon>
        <taxon>Euteleostomi</taxon>
        <taxon>Actinopterygii</taxon>
        <taxon>Neopterygii</taxon>
        <taxon>Teleostei</taxon>
        <taxon>Anguilliformes</taxon>
        <taxon>Anguillidae</taxon>
        <taxon>Anguilla</taxon>
    </lineage>
</organism>
<reference evidence="1" key="1">
    <citation type="submission" date="2014-11" db="EMBL/GenBank/DDBJ databases">
        <authorList>
            <person name="Amaro Gonzalez C."/>
        </authorList>
    </citation>
    <scope>NUCLEOTIDE SEQUENCE</scope>
</reference>
<evidence type="ECO:0000313" key="1">
    <source>
        <dbReference type="EMBL" id="JAH99570.1"/>
    </source>
</evidence>
<protein>
    <submittedName>
        <fullName evidence="1">Uncharacterized protein</fullName>
    </submittedName>
</protein>